<dbReference type="InterPro" id="IPR022496">
    <property type="entry name" value="T6A_TsaB"/>
</dbReference>
<name>A0A2Z5R287_9MICC</name>
<gene>
    <name evidence="2" type="ORF">RA11412_2514</name>
</gene>
<organism evidence="2 3">
    <name type="scientific">Rothia aeria</name>
    <dbReference type="NCBI Taxonomy" id="172042"/>
    <lineage>
        <taxon>Bacteria</taxon>
        <taxon>Bacillati</taxon>
        <taxon>Actinomycetota</taxon>
        <taxon>Actinomycetes</taxon>
        <taxon>Micrococcales</taxon>
        <taxon>Micrococcaceae</taxon>
        <taxon>Rothia</taxon>
    </lineage>
</organism>
<dbReference type="Gene3D" id="3.30.420.40">
    <property type="match status" value="2"/>
</dbReference>
<accession>A0A2Z5R287</accession>
<evidence type="ECO:0000256" key="1">
    <source>
        <dbReference type="SAM" id="MobiDB-lite"/>
    </source>
</evidence>
<dbReference type="AlphaFoldDB" id="A0A2Z5R287"/>
<reference evidence="2 3" key="1">
    <citation type="submission" date="2016-10" db="EMBL/GenBank/DDBJ databases">
        <title>Genome sequence of Rothia aeria strain JCM11412.</title>
        <authorList>
            <person name="Nambu T."/>
        </authorList>
    </citation>
    <scope>NUCLEOTIDE SEQUENCE [LARGE SCALE GENOMIC DNA]</scope>
    <source>
        <strain evidence="2 3">JCM 11412</strain>
    </source>
</reference>
<feature type="region of interest" description="Disordered" evidence="1">
    <location>
        <begin position="249"/>
        <end position="286"/>
    </location>
</feature>
<dbReference type="InterPro" id="IPR000905">
    <property type="entry name" value="Gcp-like_dom"/>
</dbReference>
<dbReference type="Proteomes" id="UP000250241">
    <property type="component" value="Chromosome"/>
</dbReference>
<dbReference type="EMBL" id="AP017895">
    <property type="protein sequence ID" value="BAV88813.1"/>
    <property type="molecule type" value="Genomic_DNA"/>
</dbReference>
<dbReference type="KEGG" id="raj:RA11412_2514"/>
<feature type="compositionally biased region" description="Low complexity" evidence="1">
    <location>
        <begin position="277"/>
        <end position="286"/>
    </location>
</feature>
<feature type="compositionally biased region" description="Polar residues" evidence="1">
    <location>
        <begin position="255"/>
        <end position="275"/>
    </location>
</feature>
<protein>
    <submittedName>
        <fullName evidence="2">TsaB protein</fullName>
    </submittedName>
</protein>
<evidence type="ECO:0000313" key="2">
    <source>
        <dbReference type="EMBL" id="BAV88813.1"/>
    </source>
</evidence>
<sequence length="286" mass="29434">MLVLALDSSATASVALARIDSDAPGASAEILASYESEDTRSHAEVMAPYAAQVLADTGLDGAAVDAVLTGTGPGPFTGLRAGIMTARTLGFAWNKPVYGLMSLTAIVERAFADGAFRDSLTAANNGMNRAAHETLVASDARRREIYCALFAVTENGYSLAAGPSVGPAHQTHAPASDPSDPAAPALGYGAGLYAEALTASGWNVLKDYAHLHPTAADLVKAAARCGVKNLSRDTQALYLRESDAKVPAAMLARTASAQPPHGQQNTGEPQKTRGQQPAPAAPAREP</sequence>
<dbReference type="Pfam" id="PF00814">
    <property type="entry name" value="TsaD"/>
    <property type="match status" value="1"/>
</dbReference>
<proteinExistence type="predicted"/>
<dbReference type="RefSeq" id="WP_037234604.1">
    <property type="nucleotide sequence ID" value="NZ_CAUUGO010000050.1"/>
</dbReference>
<dbReference type="InterPro" id="IPR043129">
    <property type="entry name" value="ATPase_NBD"/>
</dbReference>
<dbReference type="SUPFAM" id="SSF53067">
    <property type="entry name" value="Actin-like ATPase domain"/>
    <property type="match status" value="2"/>
</dbReference>
<dbReference type="GeneID" id="93862471"/>
<dbReference type="GO" id="GO:0002949">
    <property type="term" value="P:tRNA threonylcarbamoyladenosine modification"/>
    <property type="evidence" value="ECO:0007669"/>
    <property type="project" value="InterPro"/>
</dbReference>
<evidence type="ECO:0000313" key="3">
    <source>
        <dbReference type="Proteomes" id="UP000250241"/>
    </source>
</evidence>
<dbReference type="NCBIfam" id="TIGR03725">
    <property type="entry name" value="T6A_YeaZ"/>
    <property type="match status" value="1"/>
</dbReference>
<keyword evidence="3" id="KW-1185">Reference proteome</keyword>